<dbReference type="Proteomes" id="UP000029781">
    <property type="component" value="Segment"/>
</dbReference>
<dbReference type="RefSeq" id="YP_003969720.1">
    <property type="nucleotide sequence ID" value="NC_014637.1"/>
</dbReference>
<organismHost>
    <name type="scientific">Cafeteria roenbergensis</name>
    <name type="common">Marine flagellate</name>
    <dbReference type="NCBI Taxonomy" id="33653"/>
</organismHost>
<keyword evidence="2" id="KW-0812">Transmembrane</keyword>
<dbReference type="GeneID" id="9887490"/>
<protein>
    <submittedName>
        <fullName evidence="3">Uncharacterized protein</fullName>
    </submittedName>
</protein>
<evidence type="ECO:0000313" key="3">
    <source>
        <dbReference type="EMBL" id="ADO67121.1"/>
    </source>
</evidence>
<keyword evidence="4" id="KW-1185">Reference proteome</keyword>
<sequence>MGNNIVKPGSNNISTDFLPDKDTPFGAFMRQTIQNTMEKDKRAEYYNQEYNVHLKRACCLGALNENDTSIPKYIEYPLPFFNDAANSRCPLNFEIDNTDPKIILYKKNNKVSYTMKYLSDDKKQYKFYQGEIKNNNIPLFKKELNTDGTAYEYKYKKPAADHENKMTLRYIEKLQKDEDGYIYYNENGFPIASKSTINHLENKDTHFDLSECLVRKSIKLDLYAPPNENVENYCNNTRTITLDNNKSSYADVGETTDASTIAQNSDCPNFMSYYCGKALKEQGCITTTTFNRNGFNVVKGTYNYGNKFCVSAPSGDTPGKYTTQLRDCDCINSGVGPNLNNNYDPRKFVEGTWPNSFDDGTGKVDPTKDPYGLLTDNDLSLSAEEIQQKFLIKPDMLEANYISDYAININEQPKDSQIPWQTDSFCSASLGNAGGTDYKSNPFIPKSARQTLSTTVCNAEMNFNNLEVGNNANVYGNKLINLCGANVNDDFAEKLEAIFSKPTGNASKQESQDKINEIQSNFVTYETNISSLNNRLPELKKNVSNKTLVEATTNLINLRTDKNTINNYKTSIPAEKTIYMDLKNKNSDLTYAKTSADFDQLISGLNNLPEIDPIIKLYEDHVNSLNVTSSTSPSTTPSTTSTDSTTPSTNPATPSTNPVTPSTNSSTDTSSTIDSALNFGPNNIYLYIGGGIIILIVIIIIIILLLSGGGSKYDRYDDEY</sequence>
<keyword evidence="2" id="KW-0472">Membrane</keyword>
<feature type="transmembrane region" description="Helical" evidence="2">
    <location>
        <begin position="684"/>
        <end position="706"/>
    </location>
</feature>
<name>E3T4K8_CROVB</name>
<evidence type="ECO:0000313" key="4">
    <source>
        <dbReference type="Proteomes" id="UP000029781"/>
    </source>
</evidence>
<proteinExistence type="predicted"/>
<evidence type="ECO:0000256" key="1">
    <source>
        <dbReference type="SAM" id="MobiDB-lite"/>
    </source>
</evidence>
<gene>
    <name evidence="3" type="ORF">crov088</name>
</gene>
<dbReference type="EMBL" id="GU244497">
    <property type="protein sequence ID" value="ADO67121.1"/>
    <property type="molecule type" value="Genomic_DNA"/>
</dbReference>
<organism evidence="3 4">
    <name type="scientific">Cafeteria roenbergensis virus (strain BV-PW1)</name>
    <name type="common">CroV</name>
    <dbReference type="NCBI Taxonomy" id="693272"/>
    <lineage>
        <taxon>Viruses</taxon>
        <taxon>Varidnaviria</taxon>
        <taxon>Bamfordvirae</taxon>
        <taxon>Nucleocytoviricota</taxon>
        <taxon>Megaviricetes</taxon>
        <taxon>Imitervirales</taxon>
        <taxon>Mimiviridae</taxon>
        <taxon>Aliimimivirinae</taxon>
        <taxon>Rheavirus</taxon>
        <taxon>Rheavirus sinusmexicani</taxon>
    </lineage>
</organism>
<evidence type="ECO:0000256" key="2">
    <source>
        <dbReference type="SAM" id="Phobius"/>
    </source>
</evidence>
<feature type="region of interest" description="Disordered" evidence="1">
    <location>
        <begin position="626"/>
        <end position="671"/>
    </location>
</feature>
<keyword evidence="2" id="KW-1133">Transmembrane helix</keyword>
<feature type="compositionally biased region" description="Low complexity" evidence="1">
    <location>
        <begin position="628"/>
        <end position="671"/>
    </location>
</feature>
<reference evidence="3 4" key="1">
    <citation type="journal article" date="2010" name="Proc. Natl. Acad. Sci. U.S.A.">
        <title>Giant virus with a remarkable complement of genes infects marine zooplankton.</title>
        <authorList>
            <person name="Fischer M.G."/>
            <person name="Allen M.J."/>
            <person name="Wilson W.H."/>
            <person name="Suttle C.A."/>
        </authorList>
    </citation>
    <scope>NUCLEOTIDE SEQUENCE [LARGE SCALE GENOMIC DNA]</scope>
    <source>
        <strain evidence="3 4">BV-PW1</strain>
    </source>
</reference>
<accession>E3T4K8</accession>
<dbReference type="KEGG" id="vg:9887490"/>